<feature type="compositionally biased region" description="Polar residues" evidence="1">
    <location>
        <begin position="65"/>
        <end position="86"/>
    </location>
</feature>
<feature type="compositionally biased region" description="Polar residues" evidence="1">
    <location>
        <begin position="157"/>
        <end position="172"/>
    </location>
</feature>
<feature type="region of interest" description="Disordered" evidence="1">
    <location>
        <begin position="157"/>
        <end position="213"/>
    </location>
</feature>
<evidence type="ECO:0000313" key="3">
    <source>
        <dbReference type="Proteomes" id="UP000235392"/>
    </source>
</evidence>
<dbReference type="AlphaFoldDB" id="A0A2N5UE93"/>
<evidence type="ECO:0000313" key="2">
    <source>
        <dbReference type="EMBL" id="PLW36065.1"/>
    </source>
</evidence>
<gene>
    <name evidence="2" type="ORF">PCASD_16298</name>
</gene>
<organism evidence="2 3">
    <name type="scientific">Puccinia coronata f. sp. avenae</name>
    <dbReference type="NCBI Taxonomy" id="200324"/>
    <lineage>
        <taxon>Eukaryota</taxon>
        <taxon>Fungi</taxon>
        <taxon>Dikarya</taxon>
        <taxon>Basidiomycota</taxon>
        <taxon>Pucciniomycotina</taxon>
        <taxon>Pucciniomycetes</taxon>
        <taxon>Pucciniales</taxon>
        <taxon>Pucciniaceae</taxon>
        <taxon>Puccinia</taxon>
    </lineage>
</organism>
<reference evidence="2 3" key="1">
    <citation type="submission" date="2017-11" db="EMBL/GenBank/DDBJ databases">
        <title>De novo assembly and phasing of dikaryotic genomes from two isolates of Puccinia coronata f. sp. avenae, the causal agent of oat crown rust.</title>
        <authorList>
            <person name="Miller M.E."/>
            <person name="Zhang Y."/>
            <person name="Omidvar V."/>
            <person name="Sperschneider J."/>
            <person name="Schwessinger B."/>
            <person name="Raley C."/>
            <person name="Palmer J.M."/>
            <person name="Garnica D."/>
            <person name="Upadhyaya N."/>
            <person name="Rathjen J."/>
            <person name="Taylor J.M."/>
            <person name="Park R.F."/>
            <person name="Dodds P.N."/>
            <person name="Hirsch C.D."/>
            <person name="Kianian S.F."/>
            <person name="Figueroa M."/>
        </authorList>
    </citation>
    <scope>NUCLEOTIDE SEQUENCE [LARGE SCALE GENOMIC DNA]</scope>
    <source>
        <strain evidence="2">12SD80</strain>
    </source>
</reference>
<proteinExistence type="predicted"/>
<evidence type="ECO:0000256" key="1">
    <source>
        <dbReference type="SAM" id="MobiDB-lite"/>
    </source>
</evidence>
<name>A0A2N5UE93_9BASI</name>
<comment type="caution">
    <text evidence="2">The sequence shown here is derived from an EMBL/GenBank/DDBJ whole genome shotgun (WGS) entry which is preliminary data.</text>
</comment>
<feature type="region of interest" description="Disordered" evidence="1">
    <location>
        <begin position="259"/>
        <end position="296"/>
    </location>
</feature>
<feature type="region of interest" description="Disordered" evidence="1">
    <location>
        <begin position="65"/>
        <end position="143"/>
    </location>
</feature>
<dbReference type="EMBL" id="PGCI01000166">
    <property type="protein sequence ID" value="PLW36065.1"/>
    <property type="molecule type" value="Genomic_DNA"/>
</dbReference>
<accession>A0A2N5UE93</accession>
<feature type="compositionally biased region" description="Basic and acidic residues" evidence="1">
    <location>
        <begin position="286"/>
        <end position="296"/>
    </location>
</feature>
<protein>
    <submittedName>
        <fullName evidence="2">Uncharacterized protein</fullName>
    </submittedName>
</protein>
<feature type="compositionally biased region" description="Basic and acidic residues" evidence="1">
    <location>
        <begin position="259"/>
        <end position="270"/>
    </location>
</feature>
<dbReference type="Proteomes" id="UP000235392">
    <property type="component" value="Unassembled WGS sequence"/>
</dbReference>
<feature type="compositionally biased region" description="Low complexity" evidence="1">
    <location>
        <begin position="126"/>
        <end position="139"/>
    </location>
</feature>
<sequence length="296" mass="32507">MQSNRSTSDAHYYVGGNPVPQYQLSQGYIPARKHLYLDSNGRQVSQFCPDPNLTPQYYAGYPSQYQNYTSVHPSHQQPSQHSNISRDPQPVDNRSYIPPPNREPQSVPFLSNLNRQNERVTPPNPNQSSSIPSNTTSSIAGSHIMGSANSSLLVDVSTGTPSSLNLTSTNARPNGLGETVDHAQQQAPNATYSRDNSPENAQPPISDAPSLPALTGRTRKFERCSNSRVRPVVGQALSDQSTCRRVGQACPISSWDRLHRTSRDRSDKSVRPVGSRFGRTVSVRPPFEHRSSSTAV</sequence>
<feature type="compositionally biased region" description="Polar residues" evidence="1">
    <location>
        <begin position="182"/>
        <end position="200"/>
    </location>
</feature>